<organism evidence="1 2">
    <name type="scientific">Uabimicrobium amorphum</name>
    <dbReference type="NCBI Taxonomy" id="2596890"/>
    <lineage>
        <taxon>Bacteria</taxon>
        <taxon>Pseudomonadati</taxon>
        <taxon>Planctomycetota</taxon>
        <taxon>Candidatus Uabimicrobiia</taxon>
        <taxon>Candidatus Uabimicrobiales</taxon>
        <taxon>Candidatus Uabimicrobiaceae</taxon>
        <taxon>Candidatus Uabimicrobium</taxon>
    </lineage>
</organism>
<keyword evidence="2" id="KW-1185">Reference proteome</keyword>
<evidence type="ECO:0000313" key="1">
    <source>
        <dbReference type="EMBL" id="BBM84446.1"/>
    </source>
</evidence>
<evidence type="ECO:0000313" key="2">
    <source>
        <dbReference type="Proteomes" id="UP000326354"/>
    </source>
</evidence>
<dbReference type="RefSeq" id="WP_151968602.1">
    <property type="nucleotide sequence ID" value="NZ_AP019860.1"/>
</dbReference>
<gene>
    <name evidence="1" type="ORF">UABAM_02806</name>
</gene>
<dbReference type="EMBL" id="AP019860">
    <property type="protein sequence ID" value="BBM84446.1"/>
    <property type="molecule type" value="Genomic_DNA"/>
</dbReference>
<name>A0A5S9IN23_UABAM</name>
<protein>
    <submittedName>
        <fullName evidence="1">Uncharacterized protein</fullName>
    </submittedName>
</protein>
<sequence length="274" mass="30237">MTICINDSCKTTSSLPENYYKGQLFASDFLFAPKPAIQWRGEGLPVVVVNQKNIDISDFVDLDIQNQNLEEGGSIQPGSLYHLYLDDNGNLLHSALVPTFGKIYATLNGDLQKRYIGSYITDQFGQLLDPITGTGFSGIDEQKRFLKFVSSSQVFTSADNEQTILEVPEFIALKNTKIQFSSHVVFSSDQAGDEIEIRNNMLLNASDRSVSQTAAIANKRFTAANTISKIYNSFAKDHTKLNINFSNTNGNVTIDSGPTTIATRMELLITSPLL</sequence>
<accession>A0A5S9IN23</accession>
<dbReference type="KEGG" id="uam:UABAM_02806"/>
<proteinExistence type="predicted"/>
<dbReference type="Proteomes" id="UP000326354">
    <property type="component" value="Chromosome"/>
</dbReference>
<reference evidence="1 2" key="1">
    <citation type="submission" date="2019-08" db="EMBL/GenBank/DDBJ databases">
        <title>Complete genome sequence of Candidatus Uab amorphum.</title>
        <authorList>
            <person name="Shiratori T."/>
            <person name="Suzuki S."/>
            <person name="Kakizawa Y."/>
            <person name="Ishida K."/>
        </authorList>
    </citation>
    <scope>NUCLEOTIDE SEQUENCE [LARGE SCALE GENOMIC DNA]</scope>
    <source>
        <strain evidence="1 2">SRT547</strain>
    </source>
</reference>
<dbReference type="AlphaFoldDB" id="A0A5S9IN23"/>